<comment type="similarity">
    <text evidence="1">Belongs to the FGGY kinase family.</text>
</comment>
<evidence type="ECO:0000313" key="11">
    <source>
        <dbReference type="Proteomes" id="UP000552935"/>
    </source>
</evidence>
<dbReference type="Pfam" id="PF02782">
    <property type="entry name" value="FGGY_C"/>
    <property type="match status" value="1"/>
</dbReference>
<dbReference type="Proteomes" id="UP000307517">
    <property type="component" value="Unassembled WGS sequence"/>
</dbReference>
<reference evidence="7 9" key="1">
    <citation type="submission" date="2017-12" db="EMBL/GenBank/DDBJ databases">
        <title>Phylogenetic diversity of female urinary microbiome.</title>
        <authorList>
            <person name="Thomas-White K."/>
            <person name="Wolfe A.J."/>
        </authorList>
    </citation>
    <scope>NUCLEOTIDE SEQUENCE [LARGE SCALE GENOMIC DNA]</scope>
    <source>
        <strain evidence="7 9">UMB0004</strain>
    </source>
</reference>
<proteinExistence type="inferred from homology"/>
<dbReference type="PANTHER" id="PTHR43095:SF3">
    <property type="entry name" value="L-XYLULOSE_3-KETO-L-GULONATE KINASE"/>
    <property type="match status" value="1"/>
</dbReference>
<dbReference type="InterPro" id="IPR000577">
    <property type="entry name" value="Carb_kinase_FGGY"/>
</dbReference>
<dbReference type="GO" id="GO:0005975">
    <property type="term" value="P:carbohydrate metabolic process"/>
    <property type="evidence" value="ECO:0007669"/>
    <property type="project" value="InterPro"/>
</dbReference>
<dbReference type="AlphaFoldDB" id="A0A249DAM4"/>
<evidence type="ECO:0000313" key="10">
    <source>
        <dbReference type="Proteomes" id="UP000307517"/>
    </source>
</evidence>
<evidence type="ECO:0000256" key="2">
    <source>
        <dbReference type="ARBA" id="ARBA00022679"/>
    </source>
</evidence>
<evidence type="ECO:0000256" key="1">
    <source>
        <dbReference type="ARBA" id="ARBA00009156"/>
    </source>
</evidence>
<dbReference type="Pfam" id="PF00370">
    <property type="entry name" value="FGGY_N"/>
    <property type="match status" value="1"/>
</dbReference>
<gene>
    <name evidence="7" type="ORF">CYJ91_11570</name>
    <name evidence="8" type="ORF">E6L36_13200</name>
    <name evidence="6" type="ORF">H0N82_05600</name>
</gene>
<dbReference type="PIRSF" id="PIRSF000538">
    <property type="entry name" value="GlpK"/>
    <property type="match status" value="1"/>
</dbReference>
<reference evidence="8 10" key="2">
    <citation type="submission" date="2019-04" db="EMBL/GenBank/DDBJ databases">
        <title>Genome Announcement to Ensure Probiotic Safety of Lactobacillus rhamnosus UBLR-58.</title>
        <authorList>
            <person name="Sulthana A."/>
            <person name="Lakshmi S.G."/>
            <person name="Madempudi R.S."/>
        </authorList>
    </citation>
    <scope>NUCLEOTIDE SEQUENCE [LARGE SCALE GENOMIC DNA]</scope>
    <source>
        <strain evidence="8 10">UBLR-58</strain>
    </source>
</reference>
<dbReference type="GO" id="GO:0016301">
    <property type="term" value="F:kinase activity"/>
    <property type="evidence" value="ECO:0007669"/>
    <property type="project" value="UniProtKB-KW"/>
</dbReference>
<dbReference type="EMBL" id="PKJX01000006">
    <property type="protein sequence ID" value="PLA55957.1"/>
    <property type="molecule type" value="Genomic_DNA"/>
</dbReference>
<comment type="caution">
    <text evidence="6">The sequence shown here is derived from an EMBL/GenBank/DDBJ whole genome shotgun (WGS) entry which is preliminary data.</text>
</comment>
<dbReference type="SUPFAM" id="SSF53067">
    <property type="entry name" value="Actin-like ATPase domain"/>
    <property type="match status" value="2"/>
</dbReference>
<reference evidence="6 11" key="3">
    <citation type="submission" date="2020-07" db="EMBL/GenBank/DDBJ databases">
        <title>Organ Donor 1.</title>
        <authorList>
            <person name="Marsh A.J."/>
            <person name="Azcarate-Peril M.A."/>
        </authorList>
    </citation>
    <scope>NUCLEOTIDE SEQUENCE [LARGE SCALE GENOMIC DNA]</scope>
    <source>
        <strain evidence="6 11">AMC0712</strain>
    </source>
</reference>
<evidence type="ECO:0000256" key="3">
    <source>
        <dbReference type="ARBA" id="ARBA00022777"/>
    </source>
</evidence>
<dbReference type="InterPro" id="IPR043129">
    <property type="entry name" value="ATPase_NBD"/>
</dbReference>
<dbReference type="EMBL" id="JACCKI010000003">
    <property type="protein sequence ID" value="NZA04591.1"/>
    <property type="molecule type" value="Genomic_DNA"/>
</dbReference>
<dbReference type="CDD" id="cd07802">
    <property type="entry name" value="ASKHA_NBD_FGGY_EcLyxK-like"/>
    <property type="match status" value="1"/>
</dbReference>
<dbReference type="EMBL" id="SSHM01000001">
    <property type="protein sequence ID" value="THC81237.1"/>
    <property type="molecule type" value="Genomic_DNA"/>
</dbReference>
<accession>A0A249DAM4</accession>
<dbReference type="InterPro" id="IPR050406">
    <property type="entry name" value="FGGY_Carb_Kinase"/>
</dbReference>
<evidence type="ECO:0000259" key="5">
    <source>
        <dbReference type="Pfam" id="PF02782"/>
    </source>
</evidence>
<dbReference type="GeneID" id="69830952"/>
<dbReference type="Proteomes" id="UP000552935">
    <property type="component" value="Unassembled WGS sequence"/>
</dbReference>
<dbReference type="Proteomes" id="UP000234212">
    <property type="component" value="Unassembled WGS sequence"/>
</dbReference>
<keyword evidence="2" id="KW-0808">Transferase</keyword>
<dbReference type="RefSeq" id="WP_005691478.1">
    <property type="nucleotide sequence ID" value="NZ_CABFNI010000008.1"/>
</dbReference>
<sequence length="509" mass="57133">MSKKYLMGIDNGGTSTKAAIYDMDGHELEKTTVNTKMLTPHPFFTERDMNELWKANIYVIKQTLEKSHIDPRNISGIACTGHGNGLYLVDDKGNAVRNGIISTDDRAAAYVKKWLADPYYENEIRPKTYQTVWSSQPVALLAWLQDNEPEVFERTKYIFMIPDLIRFWLTGDAHFEITNASGTSMLNINTKKFDQDLFKFFGIERWMAKLPPLANSTDHCGSISRKIASETGLVEGTPCSGGVFDIAASALSTGLVHRHKLGIVTGTWSINEYITNKPKVVKDLFMTSIYPIADRWLITEASPTSASNLEWFINTFMNKEKRAAEDAGFSIYEYCNKLVASTKPQDSDLLFFPFIFGGNAVPNASAGFVGATKYHDLKYFVRAVYEGVVFSHMYHIEKLRRIDGHLDGAARIAGGITNSQVWLQIFANVLKQPLELVNVKENGTLGTAMTAGVMTGDFKSVEDAANHMVHISRTILPQPEFEDVYQKKYECYKKALTNMEPVWNGLQTV</sequence>
<dbReference type="Gene3D" id="3.30.420.40">
    <property type="match status" value="2"/>
</dbReference>
<feature type="domain" description="Carbohydrate kinase FGGY N-terminal" evidence="4">
    <location>
        <begin position="5"/>
        <end position="251"/>
    </location>
</feature>
<protein>
    <submittedName>
        <fullName evidence="6">Carbohydrate kinase</fullName>
    </submittedName>
</protein>
<evidence type="ECO:0000259" key="4">
    <source>
        <dbReference type="Pfam" id="PF00370"/>
    </source>
</evidence>
<evidence type="ECO:0000313" key="6">
    <source>
        <dbReference type="EMBL" id="NZA04591.1"/>
    </source>
</evidence>
<evidence type="ECO:0000313" key="8">
    <source>
        <dbReference type="EMBL" id="THC81237.1"/>
    </source>
</evidence>
<dbReference type="InterPro" id="IPR018484">
    <property type="entry name" value="FGGY_N"/>
</dbReference>
<keyword evidence="3 6" id="KW-0418">Kinase</keyword>
<feature type="domain" description="Carbohydrate kinase FGGY C-terminal" evidence="5">
    <location>
        <begin position="263"/>
        <end position="453"/>
    </location>
</feature>
<dbReference type="PANTHER" id="PTHR43095">
    <property type="entry name" value="SUGAR KINASE"/>
    <property type="match status" value="1"/>
</dbReference>
<dbReference type="InterPro" id="IPR018485">
    <property type="entry name" value="FGGY_C"/>
</dbReference>
<name>A0A249DAM4_LACRH</name>
<evidence type="ECO:0000313" key="7">
    <source>
        <dbReference type="EMBL" id="PLA55957.1"/>
    </source>
</evidence>
<organism evidence="6 11">
    <name type="scientific">Lacticaseibacillus rhamnosus</name>
    <name type="common">Lactobacillus rhamnosus</name>
    <dbReference type="NCBI Taxonomy" id="47715"/>
    <lineage>
        <taxon>Bacteria</taxon>
        <taxon>Bacillati</taxon>
        <taxon>Bacillota</taxon>
        <taxon>Bacilli</taxon>
        <taxon>Lactobacillales</taxon>
        <taxon>Lactobacillaceae</taxon>
        <taxon>Lacticaseibacillus</taxon>
    </lineage>
</organism>
<evidence type="ECO:0000313" key="9">
    <source>
        <dbReference type="Proteomes" id="UP000234212"/>
    </source>
</evidence>